<evidence type="ECO:0000256" key="11">
    <source>
        <dbReference type="ARBA" id="ARBA00023136"/>
    </source>
</evidence>
<keyword evidence="10 16" id="KW-1133">Transmembrane helix</keyword>
<keyword evidence="16" id="KW-0997">Cell inner membrane</keyword>
<evidence type="ECO:0000256" key="2">
    <source>
        <dbReference type="ARBA" id="ARBA00004752"/>
    </source>
</evidence>
<feature type="transmembrane region" description="Helical" evidence="16">
    <location>
        <begin position="326"/>
        <end position="354"/>
    </location>
</feature>
<evidence type="ECO:0000256" key="9">
    <source>
        <dbReference type="ARBA" id="ARBA00022984"/>
    </source>
</evidence>
<dbReference type="AlphaFoldDB" id="A0A853GVC1"/>
<dbReference type="GO" id="GO:0043093">
    <property type="term" value="P:FtsZ-dependent cytokinesis"/>
    <property type="evidence" value="ECO:0007669"/>
    <property type="project" value="UniProtKB-UniRule"/>
</dbReference>
<gene>
    <name evidence="16 17" type="primary">ftsW</name>
    <name evidence="17" type="ORF">H0A62_11650</name>
</gene>
<evidence type="ECO:0000256" key="12">
    <source>
        <dbReference type="ARBA" id="ARBA00023306"/>
    </source>
</evidence>
<reference evidence="17 18" key="1">
    <citation type="submission" date="2020-07" db="EMBL/GenBank/DDBJ databases">
        <title>Taxonomic revisions and descriptions of new bacterial species based on genomic comparisons in the high-G+C-content subgroup of the family Alcaligenaceae.</title>
        <authorList>
            <person name="Szabo A."/>
            <person name="Felfoldi T."/>
        </authorList>
    </citation>
    <scope>NUCLEOTIDE SEQUENCE [LARGE SCALE GENOMIC DNA]</scope>
    <source>
        <strain evidence="17 18">DSM 25667</strain>
    </source>
</reference>
<dbReference type="PANTHER" id="PTHR30474:SF2">
    <property type="entry name" value="PEPTIDOGLYCAN GLYCOSYLTRANSFERASE FTSW-RELATED"/>
    <property type="match status" value="1"/>
</dbReference>
<dbReference type="GO" id="GO:0071555">
    <property type="term" value="P:cell wall organization"/>
    <property type="evidence" value="ECO:0007669"/>
    <property type="project" value="UniProtKB-KW"/>
</dbReference>
<evidence type="ECO:0000256" key="7">
    <source>
        <dbReference type="ARBA" id="ARBA00022692"/>
    </source>
</evidence>
<keyword evidence="18" id="KW-1185">Reference proteome</keyword>
<dbReference type="GO" id="GO:0015648">
    <property type="term" value="F:lipid-linked peptidoglycan transporter activity"/>
    <property type="evidence" value="ECO:0007669"/>
    <property type="project" value="TreeGrafter"/>
</dbReference>
<comment type="similarity">
    <text evidence="14 16">Belongs to the SEDS family. FtsW subfamily.</text>
</comment>
<evidence type="ECO:0000256" key="14">
    <source>
        <dbReference type="ARBA" id="ARBA00038053"/>
    </source>
</evidence>
<evidence type="ECO:0000256" key="5">
    <source>
        <dbReference type="ARBA" id="ARBA00022676"/>
    </source>
</evidence>
<dbReference type="InterPro" id="IPR013437">
    <property type="entry name" value="FtsW"/>
</dbReference>
<dbReference type="Proteomes" id="UP000554144">
    <property type="component" value="Unassembled WGS sequence"/>
</dbReference>
<dbReference type="InterPro" id="IPR001182">
    <property type="entry name" value="FtsW/RodA"/>
</dbReference>
<dbReference type="GO" id="GO:0009252">
    <property type="term" value="P:peptidoglycan biosynthetic process"/>
    <property type="evidence" value="ECO:0007669"/>
    <property type="project" value="UniProtKB-UniRule"/>
</dbReference>
<protein>
    <recommendedName>
        <fullName evidence="16">Probable peptidoglycan glycosyltransferase FtsW</fullName>
        <shortName evidence="16">PGT</shortName>
        <ecNumber evidence="16">2.4.99.28</ecNumber>
    </recommendedName>
    <alternativeName>
        <fullName evidence="16">Cell division protein FtsW</fullName>
    </alternativeName>
    <alternativeName>
        <fullName evidence="16">Cell wall polymerase</fullName>
    </alternativeName>
    <alternativeName>
        <fullName evidence="16">Peptidoglycan polymerase</fullName>
        <shortName evidence="16">PG polymerase</shortName>
    </alternativeName>
</protein>
<evidence type="ECO:0000256" key="16">
    <source>
        <dbReference type="HAMAP-Rule" id="MF_00913"/>
    </source>
</evidence>
<evidence type="ECO:0000256" key="13">
    <source>
        <dbReference type="ARBA" id="ARBA00023316"/>
    </source>
</evidence>
<dbReference type="Pfam" id="PF01098">
    <property type="entry name" value="FTSW_RODA_SPOVE"/>
    <property type="match status" value="1"/>
</dbReference>
<keyword evidence="6 16" id="KW-0808">Transferase</keyword>
<proteinExistence type="inferred from homology"/>
<keyword evidence="13 16" id="KW-0961">Cell wall biogenesis/degradation</keyword>
<evidence type="ECO:0000256" key="8">
    <source>
        <dbReference type="ARBA" id="ARBA00022960"/>
    </source>
</evidence>
<dbReference type="GO" id="GO:0005886">
    <property type="term" value="C:plasma membrane"/>
    <property type="evidence" value="ECO:0007669"/>
    <property type="project" value="UniProtKB-SubCell"/>
</dbReference>
<dbReference type="GO" id="GO:0008360">
    <property type="term" value="P:regulation of cell shape"/>
    <property type="evidence" value="ECO:0007669"/>
    <property type="project" value="UniProtKB-KW"/>
</dbReference>
<keyword evidence="4 16" id="KW-0132">Cell division</keyword>
<comment type="subcellular location">
    <subcellularLocation>
        <location evidence="16">Cell inner membrane</location>
        <topology evidence="16">Multi-pass membrane protein</topology>
    </subcellularLocation>
    <subcellularLocation>
        <location evidence="1">Cell membrane</location>
        <topology evidence="1">Multi-pass membrane protein</topology>
    </subcellularLocation>
    <text evidence="16">Localizes to the division septum.</text>
</comment>
<dbReference type="GO" id="GO:0032153">
    <property type="term" value="C:cell division site"/>
    <property type="evidence" value="ECO:0007669"/>
    <property type="project" value="UniProtKB-UniRule"/>
</dbReference>
<comment type="function">
    <text evidence="16">Peptidoglycan polymerase that is essential for cell division.</text>
</comment>
<keyword evidence="12 16" id="KW-0131">Cell cycle</keyword>
<dbReference type="EMBL" id="JACCEV010000003">
    <property type="protein sequence ID" value="NYT86261.1"/>
    <property type="molecule type" value="Genomic_DNA"/>
</dbReference>
<feature type="transmembrane region" description="Helical" evidence="16">
    <location>
        <begin position="183"/>
        <end position="199"/>
    </location>
</feature>
<keyword evidence="8 16" id="KW-0133">Cell shape</keyword>
<dbReference type="UniPathway" id="UPA00219"/>
<feature type="transmembrane region" description="Helical" evidence="16">
    <location>
        <begin position="294"/>
        <end position="314"/>
    </location>
</feature>
<dbReference type="HAMAP" id="MF_00913">
    <property type="entry name" value="PGT_FtsW_proteobact"/>
    <property type="match status" value="1"/>
</dbReference>
<evidence type="ECO:0000256" key="10">
    <source>
        <dbReference type="ARBA" id="ARBA00022989"/>
    </source>
</evidence>
<accession>A0A853GVC1</accession>
<evidence type="ECO:0000313" key="18">
    <source>
        <dbReference type="Proteomes" id="UP000554144"/>
    </source>
</evidence>
<evidence type="ECO:0000256" key="1">
    <source>
        <dbReference type="ARBA" id="ARBA00004651"/>
    </source>
</evidence>
<dbReference type="RefSeq" id="WP_130040419.1">
    <property type="nucleotide sequence ID" value="NZ_JACCEV010000003.1"/>
</dbReference>
<dbReference type="OrthoDB" id="9768187at2"/>
<dbReference type="NCBIfam" id="TIGR02614">
    <property type="entry name" value="ftsW"/>
    <property type="match status" value="1"/>
</dbReference>
<feature type="transmembrane region" description="Helical" evidence="16">
    <location>
        <begin position="26"/>
        <end position="50"/>
    </location>
</feature>
<feature type="transmembrane region" description="Helical" evidence="16">
    <location>
        <begin position="62"/>
        <end position="87"/>
    </location>
</feature>
<keyword evidence="3 16" id="KW-1003">Cell membrane</keyword>
<dbReference type="EC" id="2.4.99.28" evidence="16"/>
<sequence length="397" mass="43670">MSLFTELTSSVNAVRPGRTTMPSIDVSLLVVAFALALFGLLMVYSASIALADGPRYESYGRYYFVIRHGVFMLTGLLAALFAASIPMKLWQKLAVPLFLLCLLLLVVVLIPGIGREVNGARRWLSLGVVNFQPSELMKVAVLLYAADYTVRKQEYMQNFMRGFLPMAFALAVVGMVLLMEPDLGAFMVIVAIAVGILFIGGINGKLFSILLGIMVSSFLVLIWASPWRRERLFVYLDPWNPDNAYGSAYQLSHSLIALGRGEWFGVGLGASVEKLHYLPEAHTDFIVAVIGEELGFVGVACLISLFVFLVWRGFEIGRQAFAMERIFNGLVAQGVALWFGVQSFINIGVCLGLLPTKGLTLPMVSYGGSGIVMNCVAMALLFRVDFENRNMMRGKRT</sequence>
<keyword evidence="9 16" id="KW-0573">Peptidoglycan synthesis</keyword>
<evidence type="ECO:0000256" key="4">
    <source>
        <dbReference type="ARBA" id="ARBA00022618"/>
    </source>
</evidence>
<comment type="caution">
    <text evidence="17">The sequence shown here is derived from an EMBL/GenBank/DDBJ whole genome shotgun (WGS) entry which is preliminary data.</text>
</comment>
<feature type="transmembrane region" description="Helical" evidence="16">
    <location>
        <begin position="93"/>
        <end position="113"/>
    </location>
</feature>
<feature type="transmembrane region" description="Helical" evidence="16">
    <location>
        <begin position="159"/>
        <end position="177"/>
    </location>
</feature>
<dbReference type="GO" id="GO:0008955">
    <property type="term" value="F:peptidoglycan glycosyltransferase activity"/>
    <property type="evidence" value="ECO:0007669"/>
    <property type="project" value="UniProtKB-UniRule"/>
</dbReference>
<comment type="catalytic activity">
    <reaction evidence="15 16">
        <text>[GlcNAc-(1-&gt;4)-Mur2Ac(oyl-L-Ala-gamma-D-Glu-L-Lys-D-Ala-D-Ala)](n)-di-trans,octa-cis-undecaprenyl diphosphate + beta-D-GlcNAc-(1-&gt;4)-Mur2Ac(oyl-L-Ala-gamma-D-Glu-L-Lys-D-Ala-D-Ala)-di-trans,octa-cis-undecaprenyl diphosphate = [GlcNAc-(1-&gt;4)-Mur2Ac(oyl-L-Ala-gamma-D-Glu-L-Lys-D-Ala-D-Ala)](n+1)-di-trans,octa-cis-undecaprenyl diphosphate + di-trans,octa-cis-undecaprenyl diphosphate + H(+)</text>
        <dbReference type="Rhea" id="RHEA:23708"/>
        <dbReference type="Rhea" id="RHEA-COMP:9602"/>
        <dbReference type="Rhea" id="RHEA-COMP:9603"/>
        <dbReference type="ChEBI" id="CHEBI:15378"/>
        <dbReference type="ChEBI" id="CHEBI:58405"/>
        <dbReference type="ChEBI" id="CHEBI:60033"/>
        <dbReference type="ChEBI" id="CHEBI:78435"/>
        <dbReference type="EC" id="2.4.99.28"/>
    </reaction>
</comment>
<feature type="transmembrane region" description="Helical" evidence="16">
    <location>
        <begin position="366"/>
        <end position="386"/>
    </location>
</feature>
<feature type="transmembrane region" description="Helical" evidence="16">
    <location>
        <begin position="206"/>
        <end position="225"/>
    </location>
</feature>
<name>A0A853GVC1_9BURK</name>
<evidence type="ECO:0000313" key="17">
    <source>
        <dbReference type="EMBL" id="NYT86261.1"/>
    </source>
</evidence>
<dbReference type="PANTHER" id="PTHR30474">
    <property type="entry name" value="CELL CYCLE PROTEIN"/>
    <property type="match status" value="1"/>
</dbReference>
<organism evidence="17 18">
    <name type="scientific">Pollutimonas harenae</name>
    <dbReference type="NCBI Taxonomy" id="657015"/>
    <lineage>
        <taxon>Bacteria</taxon>
        <taxon>Pseudomonadati</taxon>
        <taxon>Pseudomonadota</taxon>
        <taxon>Betaproteobacteria</taxon>
        <taxon>Burkholderiales</taxon>
        <taxon>Alcaligenaceae</taxon>
        <taxon>Pollutimonas</taxon>
    </lineage>
</organism>
<keyword evidence="5 16" id="KW-0328">Glycosyltransferase</keyword>
<keyword evidence="7 16" id="KW-0812">Transmembrane</keyword>
<keyword evidence="11 16" id="KW-0472">Membrane</keyword>
<evidence type="ECO:0000256" key="6">
    <source>
        <dbReference type="ARBA" id="ARBA00022679"/>
    </source>
</evidence>
<comment type="pathway">
    <text evidence="2 16">Cell wall biogenesis; peptidoglycan biosynthesis.</text>
</comment>
<evidence type="ECO:0000256" key="3">
    <source>
        <dbReference type="ARBA" id="ARBA00022475"/>
    </source>
</evidence>
<evidence type="ECO:0000256" key="15">
    <source>
        <dbReference type="ARBA" id="ARBA00049902"/>
    </source>
</evidence>